<dbReference type="InterPro" id="IPR036724">
    <property type="entry name" value="Cobalamin-bd_sf"/>
</dbReference>
<evidence type="ECO:0000256" key="2">
    <source>
        <dbReference type="ARBA" id="ARBA00008465"/>
    </source>
</evidence>
<sequence length="676" mass="75248">MKNQKFPAADSKVWKEEAEKSLKGKPLEKLLTNTYEGIALKPLYTKEDTKNLDHINEFPGFTSYKRGINPTGYSVKSWEVSQELNVSSFEEANRIIKHEIERGLTMLNLVLDNLESPINTLDDVRVLLDGIELEKLPLFVDAGILSFPFLSLIATYSNETQVPLKDLSGTIGMDPIGTLVKDGKLTIPLEKLYDLMSSTVKWSKVHTPQLRTVLVNGNPYHNGGANAVQELAYTIATAVEYIQEGLDRGLSINDIANSMTFSYSVGSNMFMEISKLRAARMLWTRIIEVYGGDKVAGQMHIHARTSAYTKTVYDPYVNMLRSTTEAFAAVIGGVNSLHVSTFDEPTKKADNFSRRIARNTQLILQEEAHLNKVVDPAGGSWYVESLTNDLAENTWALFQQVEEQGGILNALQSGFIQDSIEKVAGKRVENVKLRKEKIVGTNFYANLSEKELKSIDLEGPKSKIIPKTELDGVAKDYIDRVKDEEVLLSTTMDLVTQGVALKELVGQFESTNNIQVKPIHSHRLAESFEELRNAARRHKEATGSFPKIGLLNLGTLAMHKPRADFITGFFEAGGFEVHKNEGFTSVEAAVKGYESMDLSTVVICGTDELYKEFAEPLSNQIKSIHPNAKIYVAGMQDKETETSFLHAGISGFIHMKSNCYEVLKKLQLEMGVAVDE</sequence>
<organism evidence="8 9">
    <name type="scientific">Litchfieldia luteola</name>
    <dbReference type="NCBI Taxonomy" id="682179"/>
    <lineage>
        <taxon>Bacteria</taxon>
        <taxon>Bacillati</taxon>
        <taxon>Bacillota</taxon>
        <taxon>Bacilli</taxon>
        <taxon>Bacillales</taxon>
        <taxon>Bacillaceae</taxon>
        <taxon>Litchfieldia</taxon>
    </lineage>
</organism>
<feature type="domain" description="Methylmalonyl-CoA mutase alpha/beta chain catalytic" evidence="7">
    <location>
        <begin position="118"/>
        <end position="457"/>
    </location>
</feature>
<comment type="similarity">
    <text evidence="2">Belongs to the methylmalonyl-CoA mutase family.</text>
</comment>
<dbReference type="Proteomes" id="UP001516662">
    <property type="component" value="Unassembled WGS sequence"/>
</dbReference>
<dbReference type="EC" id="5.4.99.2" evidence="3"/>
<keyword evidence="9" id="KW-1185">Reference proteome</keyword>
<dbReference type="SUPFAM" id="SSF51703">
    <property type="entry name" value="Cobalamin (vitamin B12)-dependent enzymes"/>
    <property type="match status" value="1"/>
</dbReference>
<keyword evidence="6" id="KW-0170">Cobalt</keyword>
<reference evidence="8 9" key="1">
    <citation type="submission" date="2020-10" db="EMBL/GenBank/DDBJ databases">
        <title>Bacillus sp. HD4P25, an endophyte from a halophyte.</title>
        <authorList>
            <person name="Sun J.-Q."/>
        </authorList>
    </citation>
    <scope>NUCLEOTIDE SEQUENCE [LARGE SCALE GENOMIC DNA]</scope>
    <source>
        <strain evidence="8 9">YIM 93174</strain>
    </source>
</reference>
<dbReference type="CDD" id="cd03677">
    <property type="entry name" value="MM_CoA_mutase_beta"/>
    <property type="match status" value="1"/>
</dbReference>
<dbReference type="InterPro" id="IPR058549">
    <property type="entry name" value="MeMalonylCoA_mutase_a/b_site"/>
</dbReference>
<accession>A0ABR9QPJ2</accession>
<comment type="cofactor">
    <cofactor evidence="1">
        <name>adenosylcob(III)alamin</name>
        <dbReference type="ChEBI" id="CHEBI:18408"/>
    </cofactor>
</comment>
<evidence type="ECO:0000256" key="3">
    <source>
        <dbReference type="ARBA" id="ARBA00012398"/>
    </source>
</evidence>
<gene>
    <name evidence="8" type="ORF">IMZ08_20495</name>
</gene>
<keyword evidence="5" id="KW-0413">Isomerase</keyword>
<name>A0ABR9QPJ2_9BACI</name>
<evidence type="ECO:0000256" key="1">
    <source>
        <dbReference type="ARBA" id="ARBA00001922"/>
    </source>
</evidence>
<dbReference type="EMBL" id="JADCLJ010000024">
    <property type="protein sequence ID" value="MBE4910425.1"/>
    <property type="molecule type" value="Genomic_DNA"/>
</dbReference>
<protein>
    <recommendedName>
        <fullName evidence="3">methylmalonyl-CoA mutase</fullName>
        <ecNumber evidence="3">5.4.99.2</ecNumber>
    </recommendedName>
</protein>
<evidence type="ECO:0000313" key="9">
    <source>
        <dbReference type="Proteomes" id="UP001516662"/>
    </source>
</evidence>
<dbReference type="PANTHER" id="PTHR48101">
    <property type="entry name" value="METHYLMALONYL-COA MUTASE, MITOCHONDRIAL-RELATED"/>
    <property type="match status" value="1"/>
</dbReference>
<comment type="caution">
    <text evidence="8">The sequence shown here is derived from an EMBL/GenBank/DDBJ whole genome shotgun (WGS) entry which is preliminary data.</text>
</comment>
<dbReference type="InterPro" id="IPR016176">
    <property type="entry name" value="Cbl-dep_enz_cat"/>
</dbReference>
<dbReference type="Gene3D" id="3.40.50.280">
    <property type="entry name" value="Cobalamin-binding domain"/>
    <property type="match status" value="1"/>
</dbReference>
<proteinExistence type="inferred from homology"/>
<dbReference type="PROSITE" id="PS00544">
    <property type="entry name" value="METMALONYL_COA_MUTASE"/>
    <property type="match status" value="1"/>
</dbReference>
<dbReference type="InterPro" id="IPR006099">
    <property type="entry name" value="MeMalonylCoA_mutase_a/b_cat"/>
</dbReference>
<keyword evidence="4" id="KW-0846">Cobalamin</keyword>
<feature type="domain" description="Methylmalonyl-CoA mutase alpha/beta chain catalytic" evidence="7">
    <location>
        <begin position="34"/>
        <end position="112"/>
    </location>
</feature>
<evidence type="ECO:0000256" key="6">
    <source>
        <dbReference type="ARBA" id="ARBA00023285"/>
    </source>
</evidence>
<evidence type="ECO:0000256" key="5">
    <source>
        <dbReference type="ARBA" id="ARBA00023235"/>
    </source>
</evidence>
<dbReference type="SUPFAM" id="SSF52242">
    <property type="entry name" value="Cobalamin (vitamin B12)-binding domain"/>
    <property type="match status" value="1"/>
</dbReference>
<evidence type="ECO:0000313" key="8">
    <source>
        <dbReference type="EMBL" id="MBE4910425.1"/>
    </source>
</evidence>
<dbReference type="Pfam" id="PF01642">
    <property type="entry name" value="MM_CoA_mutase"/>
    <property type="match status" value="2"/>
</dbReference>
<dbReference type="PANTHER" id="PTHR48101:SF4">
    <property type="entry name" value="METHYLMALONYL-COA MUTASE, MITOCHONDRIAL"/>
    <property type="match status" value="1"/>
</dbReference>
<evidence type="ECO:0000256" key="4">
    <source>
        <dbReference type="ARBA" id="ARBA00022628"/>
    </source>
</evidence>
<evidence type="ECO:0000259" key="7">
    <source>
        <dbReference type="Pfam" id="PF01642"/>
    </source>
</evidence>
<dbReference type="Gene3D" id="3.20.20.240">
    <property type="entry name" value="Methylmalonyl-CoA mutase"/>
    <property type="match status" value="1"/>
</dbReference>